<organism evidence="2 3">
    <name type="scientific">Candidatus Magnetoglobus multicellularis str. Araruama</name>
    <dbReference type="NCBI Taxonomy" id="890399"/>
    <lineage>
        <taxon>Bacteria</taxon>
        <taxon>Pseudomonadati</taxon>
        <taxon>Thermodesulfobacteriota</taxon>
        <taxon>Desulfobacteria</taxon>
        <taxon>Desulfobacterales</taxon>
        <taxon>Desulfobacteraceae</taxon>
        <taxon>Candidatus Magnetoglobus</taxon>
    </lineage>
</organism>
<feature type="domain" description="Filamentous haemagglutinin FhaB/tRNA nuclease CdiA-like TPS" evidence="1">
    <location>
        <begin position="33"/>
        <end position="149"/>
    </location>
</feature>
<accession>A0A1V1P3Z7</accession>
<reference evidence="3" key="1">
    <citation type="submission" date="2012-11" db="EMBL/GenBank/DDBJ databases">
        <authorList>
            <person name="Lucero-Rivera Y.E."/>
            <person name="Tovar-Ramirez D."/>
        </authorList>
    </citation>
    <scope>NUCLEOTIDE SEQUENCE [LARGE SCALE GENOMIC DNA]</scope>
    <source>
        <strain evidence="3">Araruama</strain>
    </source>
</reference>
<evidence type="ECO:0000259" key="1">
    <source>
        <dbReference type="SMART" id="SM00912"/>
    </source>
</evidence>
<protein>
    <recommendedName>
        <fullName evidence="1">Filamentous haemagglutinin FhaB/tRNA nuclease CdiA-like TPS domain-containing protein</fullName>
    </recommendedName>
</protein>
<dbReference type="EMBL" id="ATBP01000624">
    <property type="protein sequence ID" value="ETR69523.1"/>
    <property type="molecule type" value="Genomic_DNA"/>
</dbReference>
<dbReference type="Gene3D" id="2.160.20.10">
    <property type="entry name" value="Single-stranded right-handed beta-helix, Pectin lyase-like"/>
    <property type="match status" value="2"/>
</dbReference>
<dbReference type="Proteomes" id="UP000189670">
    <property type="component" value="Unassembled WGS sequence"/>
</dbReference>
<evidence type="ECO:0000313" key="2">
    <source>
        <dbReference type="EMBL" id="ETR69523.1"/>
    </source>
</evidence>
<dbReference type="NCBIfam" id="TIGR01901">
    <property type="entry name" value="adhes_NPXG"/>
    <property type="match status" value="1"/>
</dbReference>
<dbReference type="InterPro" id="IPR008638">
    <property type="entry name" value="FhaB/CdiA-like_TPS"/>
</dbReference>
<dbReference type="SMART" id="SM00912">
    <property type="entry name" value="Haemagg_act"/>
    <property type="match status" value="1"/>
</dbReference>
<dbReference type="AlphaFoldDB" id="A0A1V1P3Z7"/>
<comment type="caution">
    <text evidence="2">The sequence shown here is derived from an EMBL/GenBank/DDBJ whole genome shotgun (WGS) entry which is preliminary data.</text>
</comment>
<dbReference type="SUPFAM" id="SSF51126">
    <property type="entry name" value="Pectin lyase-like"/>
    <property type="match status" value="2"/>
</dbReference>
<evidence type="ECO:0000313" key="3">
    <source>
        <dbReference type="Proteomes" id="UP000189670"/>
    </source>
</evidence>
<dbReference type="Pfam" id="PF05860">
    <property type="entry name" value="TPS"/>
    <property type="match status" value="1"/>
</dbReference>
<name>A0A1V1P3Z7_9BACT</name>
<dbReference type="InterPro" id="IPR012334">
    <property type="entry name" value="Pectin_lyas_fold"/>
</dbReference>
<proteinExistence type="predicted"/>
<sequence>MRINLIIILSIFIIWDKVQALDNGHPHGINLDGTTNSSVTVKQLESGGLEYKIKSETTDHSPKNIFHSFQTFNIHSNETVIFKESKTVQNIINRITGDNYSWINGTIKSEITGANIFIINPVGIIFGPNVSLKVSGAFHCSTANYLKMGSTKIYTNKESEIQLTSASPESFGFLTYHPKSIVLENTESTPAIINVTNGSTISLTAGSIYLGGANISAPNGQIKIASIDCPAEINLDPFALNTSHMPPALYYFTKSEENINSGTMLFQRTNFTTYYFSTDESFNNANQKIQLIASQSISFLNNSKISTGLRVPANLTYKDSPGNITIEAKRIVFNEASQIETASVNSSSGGVFIKGEEFVTFSGCNDLDSCSMVLSSVYNQNDKLHEVNAGDINIHSDLIEFRDGAGISTTINGNGYGGNVHLNAGQSIKLEGVSKIDQLSSSIHTTNYNKGSAGNISLSAQNVTLANSGSIFSDTKGSASAGSIDIQAQNIHLDNNALISSSSKSDEGGHAGHVTLNADNSIIIEKNSAIRTDADNSGGGQISVCSGKEILFINSEISTSVKKRRRSRW</sequence>
<gene>
    <name evidence="2" type="ORF">OMM_03884</name>
</gene>
<dbReference type="InterPro" id="IPR011050">
    <property type="entry name" value="Pectin_lyase_fold/virulence"/>
</dbReference>